<dbReference type="PANTHER" id="PTHR31734">
    <property type="entry name" value="AUXIN-RESPONSIVE PROTEIN IAA17"/>
    <property type="match status" value="1"/>
</dbReference>
<feature type="domain" description="PB1" evidence="10">
    <location>
        <begin position="101"/>
        <end position="190"/>
    </location>
</feature>
<dbReference type="InterPro" id="IPR003311">
    <property type="entry name" value="AUX_IAA"/>
</dbReference>
<sequence>MEGLEITELRLGLPGVLAAESGAVGKKKRAFAEMNVAATAVAEDENSSSNDQRSDIHQSTKSTARVIGWPPVCSYRQKNNNNNNSTSTSTTQAVADKKKMKFYVKVSMDGAPYLRKVDLAAYRAYSDLSKALKELFGCFRIGGRLSGEDESEYSEYVTIYEDREGDWMLVGDVPWEMFTDSCKRLRIMKGSEAKGFQSLQHKSSPALVDQRTSRQHA</sequence>
<feature type="region of interest" description="Disordered" evidence="9">
    <location>
        <begin position="196"/>
        <end position="217"/>
    </location>
</feature>
<evidence type="ECO:0000313" key="12">
    <source>
        <dbReference type="Proteomes" id="UP000825729"/>
    </source>
</evidence>
<dbReference type="AlphaFoldDB" id="A0AAV7FHG5"/>
<keyword evidence="4 8" id="KW-0805">Transcription regulation</keyword>
<comment type="similarity">
    <text evidence="2 8">Belongs to the Aux/IAA family.</text>
</comment>
<dbReference type="Proteomes" id="UP000825729">
    <property type="component" value="Unassembled WGS sequence"/>
</dbReference>
<organism evidence="11 12">
    <name type="scientific">Aristolochia fimbriata</name>
    <name type="common">White veined hardy Dutchman's pipe vine</name>
    <dbReference type="NCBI Taxonomy" id="158543"/>
    <lineage>
        <taxon>Eukaryota</taxon>
        <taxon>Viridiplantae</taxon>
        <taxon>Streptophyta</taxon>
        <taxon>Embryophyta</taxon>
        <taxon>Tracheophyta</taxon>
        <taxon>Spermatophyta</taxon>
        <taxon>Magnoliopsida</taxon>
        <taxon>Magnoliidae</taxon>
        <taxon>Piperales</taxon>
        <taxon>Aristolochiaceae</taxon>
        <taxon>Aristolochia</taxon>
    </lineage>
</organism>
<gene>
    <name evidence="11" type="ORF">H6P81_003870</name>
</gene>
<evidence type="ECO:0000256" key="3">
    <source>
        <dbReference type="ARBA" id="ARBA00022491"/>
    </source>
</evidence>
<evidence type="ECO:0000256" key="2">
    <source>
        <dbReference type="ARBA" id="ARBA00006728"/>
    </source>
</evidence>
<evidence type="ECO:0000313" key="11">
    <source>
        <dbReference type="EMBL" id="KAG9459362.1"/>
    </source>
</evidence>
<dbReference type="FunFam" id="3.10.20.90:FF:000078">
    <property type="entry name" value="Auxin-responsive protein"/>
    <property type="match status" value="1"/>
</dbReference>
<dbReference type="Pfam" id="PF02309">
    <property type="entry name" value="AUX_IAA"/>
    <property type="match status" value="1"/>
</dbReference>
<name>A0AAV7FHG5_ARIFI</name>
<dbReference type="InterPro" id="IPR033389">
    <property type="entry name" value="AUX/IAA_dom"/>
</dbReference>
<evidence type="ECO:0000256" key="7">
    <source>
        <dbReference type="ARBA" id="ARBA00023294"/>
    </source>
</evidence>
<evidence type="ECO:0000259" key="10">
    <source>
        <dbReference type="PROSITE" id="PS51745"/>
    </source>
</evidence>
<comment type="subunit">
    <text evidence="8">Homodimers and heterodimers.</text>
</comment>
<keyword evidence="6 8" id="KW-0539">Nucleus</keyword>
<comment type="caution">
    <text evidence="11">The sequence shown here is derived from an EMBL/GenBank/DDBJ whole genome shotgun (WGS) entry which is preliminary data.</text>
</comment>
<comment type="subcellular location">
    <subcellularLocation>
        <location evidence="1 8">Nucleus</location>
    </subcellularLocation>
</comment>
<dbReference type="PANTHER" id="PTHR31734:SF87">
    <property type="entry name" value="AUXIN-RESPONSIVE PROTEIN IAA5"/>
    <property type="match status" value="1"/>
</dbReference>
<accession>A0AAV7FHG5</accession>
<protein>
    <recommendedName>
        <fullName evidence="8">Auxin-responsive protein</fullName>
    </recommendedName>
</protein>
<keyword evidence="3 8" id="KW-0678">Repressor</keyword>
<dbReference type="InterPro" id="IPR053793">
    <property type="entry name" value="PB1-like"/>
</dbReference>
<evidence type="ECO:0000256" key="4">
    <source>
        <dbReference type="ARBA" id="ARBA00023015"/>
    </source>
</evidence>
<keyword evidence="5 8" id="KW-0804">Transcription</keyword>
<evidence type="ECO:0000256" key="6">
    <source>
        <dbReference type="ARBA" id="ARBA00023242"/>
    </source>
</evidence>
<comment type="function">
    <text evidence="8">Aux/IAA proteins are short-lived transcriptional factors that function as repressors of early auxin response genes at low auxin concentrations.</text>
</comment>
<keyword evidence="7 8" id="KW-0927">Auxin signaling pathway</keyword>
<reference evidence="11 12" key="1">
    <citation type="submission" date="2021-07" db="EMBL/GenBank/DDBJ databases">
        <title>The Aristolochia fimbriata genome: insights into angiosperm evolution, floral development and chemical biosynthesis.</title>
        <authorList>
            <person name="Jiao Y."/>
        </authorList>
    </citation>
    <scope>NUCLEOTIDE SEQUENCE [LARGE SCALE GENOMIC DNA]</scope>
    <source>
        <strain evidence="11">IBCAS-2021</strain>
        <tissue evidence="11">Leaf</tissue>
    </source>
</reference>
<dbReference type="EMBL" id="JAINDJ010000002">
    <property type="protein sequence ID" value="KAG9459362.1"/>
    <property type="molecule type" value="Genomic_DNA"/>
</dbReference>
<evidence type="ECO:0000256" key="9">
    <source>
        <dbReference type="SAM" id="MobiDB-lite"/>
    </source>
</evidence>
<dbReference type="SUPFAM" id="SSF54277">
    <property type="entry name" value="CAD &amp; PB1 domains"/>
    <property type="match status" value="1"/>
</dbReference>
<dbReference type="GO" id="GO:0005634">
    <property type="term" value="C:nucleus"/>
    <property type="evidence" value="ECO:0007669"/>
    <property type="project" value="UniProtKB-SubCell"/>
</dbReference>
<dbReference type="GO" id="GO:0006355">
    <property type="term" value="P:regulation of DNA-templated transcription"/>
    <property type="evidence" value="ECO:0007669"/>
    <property type="project" value="InterPro"/>
</dbReference>
<proteinExistence type="inferred from homology"/>
<dbReference type="Gene3D" id="3.10.20.90">
    <property type="entry name" value="Phosphatidylinositol 3-kinase Catalytic Subunit, Chain A, domain 1"/>
    <property type="match status" value="1"/>
</dbReference>
<evidence type="ECO:0000256" key="1">
    <source>
        <dbReference type="ARBA" id="ARBA00004123"/>
    </source>
</evidence>
<dbReference type="GO" id="GO:0009734">
    <property type="term" value="P:auxin-activated signaling pathway"/>
    <property type="evidence" value="ECO:0007669"/>
    <property type="project" value="UniProtKB-UniRule"/>
</dbReference>
<evidence type="ECO:0000256" key="5">
    <source>
        <dbReference type="ARBA" id="ARBA00023163"/>
    </source>
</evidence>
<feature type="region of interest" description="Disordered" evidence="9">
    <location>
        <begin position="41"/>
        <end position="62"/>
    </location>
</feature>
<evidence type="ECO:0000256" key="8">
    <source>
        <dbReference type="RuleBase" id="RU004549"/>
    </source>
</evidence>
<dbReference type="PROSITE" id="PS51745">
    <property type="entry name" value="PB1"/>
    <property type="match status" value="1"/>
</dbReference>
<keyword evidence="12" id="KW-1185">Reference proteome</keyword>